<proteinExistence type="inferred from homology"/>
<comment type="similarity">
    <text evidence="2">Belongs to the GtrA family.</text>
</comment>
<feature type="transmembrane region" description="Helical" evidence="6">
    <location>
        <begin position="21"/>
        <end position="43"/>
    </location>
</feature>
<protein>
    <submittedName>
        <fullName evidence="8">GtrA-like protein</fullName>
    </submittedName>
</protein>
<gene>
    <name evidence="8" type="ORF">VQ7734_03969</name>
</gene>
<evidence type="ECO:0000256" key="4">
    <source>
        <dbReference type="ARBA" id="ARBA00022989"/>
    </source>
</evidence>
<evidence type="ECO:0000313" key="8">
    <source>
        <dbReference type="EMBL" id="SHO58199.1"/>
    </source>
</evidence>
<feature type="transmembrane region" description="Helical" evidence="6">
    <location>
        <begin position="49"/>
        <end position="72"/>
    </location>
</feature>
<feature type="transmembrane region" description="Helical" evidence="6">
    <location>
        <begin position="456"/>
        <end position="480"/>
    </location>
</feature>
<dbReference type="STRING" id="1117707.VQ7734_03969"/>
<dbReference type="RefSeq" id="WP_073585647.1">
    <property type="nucleotide sequence ID" value="NZ_AP024897.1"/>
</dbReference>
<evidence type="ECO:0000313" key="9">
    <source>
        <dbReference type="Proteomes" id="UP000184600"/>
    </source>
</evidence>
<feature type="transmembrane region" description="Helical" evidence="6">
    <location>
        <begin position="292"/>
        <end position="316"/>
    </location>
</feature>
<feature type="transmembrane region" description="Helical" evidence="6">
    <location>
        <begin position="110"/>
        <end position="133"/>
    </location>
</feature>
<feature type="transmembrane region" description="Helical" evidence="6">
    <location>
        <begin position="221"/>
        <end position="239"/>
    </location>
</feature>
<reference evidence="9" key="1">
    <citation type="submission" date="2016-12" db="EMBL/GenBank/DDBJ databases">
        <authorList>
            <person name="Rodrigo-Torres L."/>
            <person name="Arahal R.D."/>
            <person name="Lucena T."/>
        </authorList>
    </citation>
    <scope>NUCLEOTIDE SEQUENCE [LARGE SCALE GENOMIC DNA]</scope>
</reference>
<name>A0A1M7YZT9_9VIBR</name>
<feature type="transmembrane region" description="Helical" evidence="6">
    <location>
        <begin position="84"/>
        <end position="104"/>
    </location>
</feature>
<evidence type="ECO:0000256" key="5">
    <source>
        <dbReference type="ARBA" id="ARBA00023136"/>
    </source>
</evidence>
<dbReference type="InterPro" id="IPR051401">
    <property type="entry name" value="GtrA_CellWall_Glycosyl"/>
</dbReference>
<dbReference type="PANTHER" id="PTHR38459:SF1">
    <property type="entry name" value="PROPHAGE BACTOPRENOL-LINKED GLUCOSE TRANSLOCASE HOMOLOG"/>
    <property type="match status" value="1"/>
</dbReference>
<feature type="domain" description="GtrA/DPMS transmembrane" evidence="7">
    <location>
        <begin position="23"/>
        <end position="133"/>
    </location>
</feature>
<organism evidence="8 9">
    <name type="scientific">Vibrio quintilis</name>
    <dbReference type="NCBI Taxonomy" id="1117707"/>
    <lineage>
        <taxon>Bacteria</taxon>
        <taxon>Pseudomonadati</taxon>
        <taxon>Pseudomonadota</taxon>
        <taxon>Gammaproteobacteria</taxon>
        <taxon>Vibrionales</taxon>
        <taxon>Vibrionaceae</taxon>
        <taxon>Vibrio</taxon>
    </lineage>
</organism>
<comment type="subcellular location">
    <subcellularLocation>
        <location evidence="1">Membrane</location>
        <topology evidence="1">Multi-pass membrane protein</topology>
    </subcellularLocation>
</comment>
<dbReference type="Pfam" id="PF04138">
    <property type="entry name" value="GtrA_DPMS_TM"/>
    <property type="match status" value="1"/>
</dbReference>
<keyword evidence="4 6" id="KW-1133">Transmembrane helix</keyword>
<dbReference type="GO" id="GO:0005886">
    <property type="term" value="C:plasma membrane"/>
    <property type="evidence" value="ECO:0007669"/>
    <property type="project" value="TreeGrafter"/>
</dbReference>
<accession>A0A1M7YZT9</accession>
<feature type="transmembrane region" description="Helical" evidence="6">
    <location>
        <begin position="426"/>
        <end position="444"/>
    </location>
</feature>
<dbReference type="AlphaFoldDB" id="A0A1M7YZT9"/>
<evidence type="ECO:0000256" key="6">
    <source>
        <dbReference type="SAM" id="Phobius"/>
    </source>
</evidence>
<keyword evidence="3 6" id="KW-0812">Transmembrane</keyword>
<evidence type="ECO:0000259" key="7">
    <source>
        <dbReference type="Pfam" id="PF04138"/>
    </source>
</evidence>
<sequence>MNQQNIRLQLNQLIESASGPKIRFAFAGVMNTLFSYLVFVLLYRLFDSYISASVISYLAGMIMSFFLNRNFVFRATAQRGQLPGFILVNLTALGGSVAVLHVLVQQLFLPVYFAQIIATGVSMIINFWGYRMIFTRQMSLRSKWRTWKKCDKQIDGVLVIKLLIILSVLVVTVLNVRESMLENVAHDALPYMDHYLSKFTSEGRWINFLLFGGLRDVPQVIAVWLCTAFVGVFGYQVAAGMKQPPWLAFCFCLAMVNIPYFTMLFKWPMTLLPGTLLLAVFACVKDKYSRPVLLSAAGVLFFASYPAFYFLMPLLFIHQLSQESYPRLVRFLLLWILGYVLGYLVAQGSVYFYTLLAHGEPQWIEFARWRKSTPTTDLSSLLANVVKSAGNFERNALYLANLSPLFFIPVALVFARALFRQTKYTLIVLLVIFSLYASVIALGVKVPLRSGVTLPAGLLMMTLIVSHPWERLGLILLLFIPFSWQMHTYNQGYNGKRILVAEMLEAHDPQGYLKQPARFNRIVLTLDEAGSSQYFYELTHSKAFKNISYLRSHYIQPYLYQFGWRKADIVVNKVRLDMIRGEADVRIKGETLCLSIK</sequence>
<feature type="transmembrane region" description="Helical" evidence="6">
    <location>
        <begin position="154"/>
        <end position="174"/>
    </location>
</feature>
<dbReference type="OrthoDB" id="5699455at2"/>
<evidence type="ECO:0000256" key="1">
    <source>
        <dbReference type="ARBA" id="ARBA00004141"/>
    </source>
</evidence>
<feature type="transmembrane region" description="Helical" evidence="6">
    <location>
        <begin position="396"/>
        <end position="419"/>
    </location>
</feature>
<dbReference type="GO" id="GO:0000271">
    <property type="term" value="P:polysaccharide biosynthetic process"/>
    <property type="evidence" value="ECO:0007669"/>
    <property type="project" value="InterPro"/>
</dbReference>
<keyword evidence="9" id="KW-1185">Reference proteome</keyword>
<evidence type="ECO:0000256" key="3">
    <source>
        <dbReference type="ARBA" id="ARBA00022692"/>
    </source>
</evidence>
<keyword evidence="5 6" id="KW-0472">Membrane</keyword>
<feature type="transmembrane region" description="Helical" evidence="6">
    <location>
        <begin position="246"/>
        <end position="265"/>
    </location>
</feature>
<dbReference type="PANTHER" id="PTHR38459">
    <property type="entry name" value="PROPHAGE BACTOPRENOL-LINKED GLUCOSE TRANSLOCASE HOMOLOG"/>
    <property type="match status" value="1"/>
</dbReference>
<evidence type="ECO:0000256" key="2">
    <source>
        <dbReference type="ARBA" id="ARBA00009399"/>
    </source>
</evidence>
<feature type="transmembrane region" description="Helical" evidence="6">
    <location>
        <begin position="328"/>
        <end position="346"/>
    </location>
</feature>
<dbReference type="EMBL" id="FRFG01000058">
    <property type="protein sequence ID" value="SHO58199.1"/>
    <property type="molecule type" value="Genomic_DNA"/>
</dbReference>
<dbReference type="InterPro" id="IPR007267">
    <property type="entry name" value="GtrA_DPMS_TM"/>
</dbReference>
<dbReference type="Proteomes" id="UP000184600">
    <property type="component" value="Unassembled WGS sequence"/>
</dbReference>